<evidence type="ECO:0000313" key="2">
    <source>
        <dbReference type="Proteomes" id="UP001363622"/>
    </source>
</evidence>
<evidence type="ECO:0000313" key="1">
    <source>
        <dbReference type="EMBL" id="KAK7524017.1"/>
    </source>
</evidence>
<dbReference type="Proteomes" id="UP001363622">
    <property type="component" value="Unassembled WGS sequence"/>
</dbReference>
<name>A0ABR1KYU1_9PEZI</name>
<comment type="caution">
    <text evidence="1">The sequence shown here is derived from an EMBL/GenBank/DDBJ whole genome shotgun (WGS) entry which is preliminary data.</text>
</comment>
<keyword evidence="2" id="KW-1185">Reference proteome</keyword>
<sequence length="352" mass="39641">MPTYKNITLSLRSSAAETAPLFEYPPPADSPVQLEDAHQRSAAVYVPAMPKLNFWIAYHVKRPIPVNVKYFVFKLYMEGRLVVTWGVGEEDGWKGKAMFGLFENKEWRSGLEKRAFAFGDLREEEGEEVDRETDHHTRFLEVRVLRAFARKRVVREVMRLEDTEVGREGAGNVEYVVFLHPSRGHVGGLASFRVEGALHDWLTDRLLTGLSMLERCSETDPDASTSTPCATRWLSRLLCSNTITALGVSRLQPPSGRQVLTISRSAQSPGSTARQRKRRGARRARHCDWLWLRTTGLSVSPIARRPCAVRGETASFANACSSRLSIQHQDGEGAYCRKGSREGRVRGGLLRR</sequence>
<accession>A0ABR1KYU1</accession>
<protein>
    <submittedName>
        <fullName evidence="1">Uncharacterized protein</fullName>
    </submittedName>
</protein>
<organism evidence="1 2">
    <name type="scientific">Phyllosticta citriasiana</name>
    <dbReference type="NCBI Taxonomy" id="595635"/>
    <lineage>
        <taxon>Eukaryota</taxon>
        <taxon>Fungi</taxon>
        <taxon>Dikarya</taxon>
        <taxon>Ascomycota</taxon>
        <taxon>Pezizomycotina</taxon>
        <taxon>Dothideomycetes</taxon>
        <taxon>Dothideomycetes incertae sedis</taxon>
        <taxon>Botryosphaeriales</taxon>
        <taxon>Phyllostictaceae</taxon>
        <taxon>Phyllosticta</taxon>
    </lineage>
</organism>
<dbReference type="EMBL" id="JBBPHU010000001">
    <property type="protein sequence ID" value="KAK7524017.1"/>
    <property type="molecule type" value="Genomic_DNA"/>
</dbReference>
<proteinExistence type="predicted"/>
<reference evidence="1 2" key="1">
    <citation type="submission" date="2024-04" db="EMBL/GenBank/DDBJ databases">
        <title>Phyllosticta paracitricarpa is synonymous to the EU quarantine fungus P. citricarpa based on phylogenomic analyses.</title>
        <authorList>
            <consortium name="Lawrence Berkeley National Laboratory"/>
            <person name="Van Ingen-Buijs V.A."/>
            <person name="Van Westerhoven A.C."/>
            <person name="Haridas S."/>
            <person name="Skiadas P."/>
            <person name="Martin F."/>
            <person name="Groenewald J.Z."/>
            <person name="Crous P.W."/>
            <person name="Seidl M.F."/>
        </authorList>
    </citation>
    <scope>NUCLEOTIDE SEQUENCE [LARGE SCALE GENOMIC DNA]</scope>
    <source>
        <strain evidence="1 2">CBS 123371</strain>
    </source>
</reference>
<gene>
    <name evidence="1" type="ORF">IWZ03DRAFT_366142</name>
</gene>